<keyword evidence="5 11" id="KW-0808">Transferase</keyword>
<dbReference type="PANTHER" id="PTHR30040">
    <property type="entry name" value="THIAMINE BIOSYNTHESIS LIPOPROTEIN APBE"/>
    <property type="match status" value="1"/>
</dbReference>
<dbReference type="InterPro" id="IPR003374">
    <property type="entry name" value="ApbE-like_sf"/>
</dbReference>
<sequence length="320" mass="35045">MPEIPGRYHYSAVMMGTRVELQLAAHQPDLARQVFHRIKQMEDLLTVNRPDSALMSVNRAAGSHPVVVPPQVFALLWRAREVSFSGGCFNLAIGPLVRRWKIGFSGDSVPPAADIAELLPLTDPHAIRMDPQAGSVFLTRPGMSVDAGAIAKGYMADQICDFLQEQAVDHALINLGGNIRAISPPGSDGWSVGLQVPFAGPEALLGSIRLSQGSVVTSGVYERYFVHQGIHYHHILDPRSGYPLDNDLLSVTVISPYSIDGEIYSTQLYGMGLEKGCEWLATQTDIEAIFVTRDGHLICPSQRQFRFQTTYSKYPGLSSL</sequence>
<evidence type="ECO:0000256" key="5">
    <source>
        <dbReference type="ARBA" id="ARBA00022679"/>
    </source>
</evidence>
<evidence type="ECO:0000256" key="3">
    <source>
        <dbReference type="ARBA" id="ARBA00016337"/>
    </source>
</evidence>
<keyword evidence="7 11" id="KW-0274">FAD</keyword>
<dbReference type="GO" id="GO:0046872">
    <property type="term" value="F:metal ion binding"/>
    <property type="evidence" value="ECO:0007669"/>
    <property type="project" value="UniProtKB-UniRule"/>
</dbReference>
<feature type="binding site" evidence="12">
    <location>
        <position position="266"/>
    </location>
    <ligand>
        <name>Mg(2+)</name>
        <dbReference type="ChEBI" id="CHEBI:18420"/>
    </ligand>
</feature>
<evidence type="ECO:0000313" key="14">
    <source>
        <dbReference type="Proteomes" id="UP000028602"/>
    </source>
</evidence>
<evidence type="ECO:0000256" key="7">
    <source>
        <dbReference type="ARBA" id="ARBA00022827"/>
    </source>
</evidence>
<dbReference type="OrthoDB" id="9778595at2"/>
<evidence type="ECO:0000256" key="4">
    <source>
        <dbReference type="ARBA" id="ARBA00022630"/>
    </source>
</evidence>
<feature type="binding site" evidence="12">
    <location>
        <position position="149"/>
    </location>
    <ligand>
        <name>Mg(2+)</name>
        <dbReference type="ChEBI" id="CHEBI:18420"/>
    </ligand>
</feature>
<keyword evidence="13" id="KW-0449">Lipoprotein</keyword>
<gene>
    <name evidence="13" type="ORF">GTPT_0079</name>
</gene>
<evidence type="ECO:0000313" key="13">
    <source>
        <dbReference type="EMBL" id="KFD22506.1"/>
    </source>
</evidence>
<proteinExistence type="inferred from homology"/>
<evidence type="ECO:0000256" key="10">
    <source>
        <dbReference type="ARBA" id="ARBA00048540"/>
    </source>
</evidence>
<dbReference type="EC" id="2.7.1.180" evidence="2 11"/>
<evidence type="ECO:0000256" key="11">
    <source>
        <dbReference type="PIRNR" id="PIRNR006268"/>
    </source>
</evidence>
<keyword evidence="14" id="KW-1185">Reference proteome</keyword>
<organism evidence="13 14">
    <name type="scientific">Tatumella ptyseos ATCC 33301</name>
    <dbReference type="NCBI Taxonomy" id="1005995"/>
    <lineage>
        <taxon>Bacteria</taxon>
        <taxon>Pseudomonadati</taxon>
        <taxon>Pseudomonadota</taxon>
        <taxon>Gammaproteobacteria</taxon>
        <taxon>Enterobacterales</taxon>
        <taxon>Erwiniaceae</taxon>
        <taxon>Tatumella</taxon>
    </lineage>
</organism>
<comment type="similarity">
    <text evidence="1 11">Belongs to the ApbE family.</text>
</comment>
<reference evidence="13 14" key="1">
    <citation type="submission" date="2014-05" db="EMBL/GenBank/DDBJ databases">
        <title>ATOL: Assembling a taxonomically balanced genome-scale reconstruction of the evolutionary history of the Enterobacteriaceae.</title>
        <authorList>
            <person name="Plunkett G.III."/>
            <person name="Neeno-Eckwall E.C."/>
            <person name="Glasner J.D."/>
            <person name="Perna N.T."/>
        </authorList>
    </citation>
    <scope>NUCLEOTIDE SEQUENCE [LARGE SCALE GENOMIC DNA]</scope>
    <source>
        <strain evidence="13 14">ATCC 33301</strain>
    </source>
</reference>
<keyword evidence="8 11" id="KW-0460">Magnesium</keyword>
<protein>
    <recommendedName>
        <fullName evidence="3 11">FAD:protein FMN transferase</fullName>
        <ecNumber evidence="2 11">2.7.1.180</ecNumber>
    </recommendedName>
    <alternativeName>
        <fullName evidence="9 11">Flavin transferase</fullName>
    </alternativeName>
</protein>
<evidence type="ECO:0000256" key="9">
    <source>
        <dbReference type="ARBA" id="ARBA00031306"/>
    </source>
</evidence>
<evidence type="ECO:0000256" key="1">
    <source>
        <dbReference type="ARBA" id="ARBA00008282"/>
    </source>
</evidence>
<accession>A0A085JPW0</accession>
<dbReference type="EMBL" id="JMPR01000004">
    <property type="protein sequence ID" value="KFD22506.1"/>
    <property type="molecule type" value="Genomic_DNA"/>
</dbReference>
<keyword evidence="4 11" id="KW-0285">Flavoprotein</keyword>
<dbReference type="RefSeq" id="WP_051170803.1">
    <property type="nucleotide sequence ID" value="NZ_ATMJ01000029.1"/>
</dbReference>
<name>A0A085JPW0_9GAMM</name>
<evidence type="ECO:0000256" key="6">
    <source>
        <dbReference type="ARBA" id="ARBA00022723"/>
    </source>
</evidence>
<dbReference type="PIRSF" id="PIRSF006268">
    <property type="entry name" value="ApbE"/>
    <property type="match status" value="1"/>
</dbReference>
<dbReference type="SUPFAM" id="SSF143631">
    <property type="entry name" value="ApbE-like"/>
    <property type="match status" value="1"/>
</dbReference>
<evidence type="ECO:0000256" key="12">
    <source>
        <dbReference type="PIRSR" id="PIRSR006268-2"/>
    </source>
</evidence>
<dbReference type="GO" id="GO:0016740">
    <property type="term" value="F:transferase activity"/>
    <property type="evidence" value="ECO:0007669"/>
    <property type="project" value="UniProtKB-UniRule"/>
</dbReference>
<dbReference type="AlphaFoldDB" id="A0A085JPW0"/>
<comment type="caution">
    <text evidence="13">The sequence shown here is derived from an EMBL/GenBank/DDBJ whole genome shotgun (WGS) entry which is preliminary data.</text>
</comment>
<keyword evidence="6 11" id="KW-0479">Metal-binding</keyword>
<dbReference type="Proteomes" id="UP000028602">
    <property type="component" value="Unassembled WGS sequence"/>
</dbReference>
<dbReference type="Gene3D" id="3.10.520.10">
    <property type="entry name" value="ApbE-like domains"/>
    <property type="match status" value="1"/>
</dbReference>
<evidence type="ECO:0000256" key="8">
    <source>
        <dbReference type="ARBA" id="ARBA00022842"/>
    </source>
</evidence>
<evidence type="ECO:0000256" key="2">
    <source>
        <dbReference type="ARBA" id="ARBA00011955"/>
    </source>
</evidence>
<dbReference type="PANTHER" id="PTHR30040:SF2">
    <property type="entry name" value="FAD:PROTEIN FMN TRANSFERASE"/>
    <property type="match status" value="1"/>
</dbReference>
<dbReference type="InterPro" id="IPR024932">
    <property type="entry name" value="ApbE"/>
</dbReference>
<dbReference type="Pfam" id="PF02424">
    <property type="entry name" value="ApbE"/>
    <property type="match status" value="1"/>
</dbReference>
<dbReference type="eggNOG" id="COG1477">
    <property type="taxonomic scope" value="Bacteria"/>
</dbReference>
<comment type="catalytic activity">
    <reaction evidence="10 11">
        <text>L-threonyl-[protein] + FAD = FMN-L-threonyl-[protein] + AMP + H(+)</text>
        <dbReference type="Rhea" id="RHEA:36847"/>
        <dbReference type="Rhea" id="RHEA-COMP:11060"/>
        <dbReference type="Rhea" id="RHEA-COMP:11061"/>
        <dbReference type="ChEBI" id="CHEBI:15378"/>
        <dbReference type="ChEBI" id="CHEBI:30013"/>
        <dbReference type="ChEBI" id="CHEBI:57692"/>
        <dbReference type="ChEBI" id="CHEBI:74257"/>
        <dbReference type="ChEBI" id="CHEBI:456215"/>
        <dbReference type="EC" id="2.7.1.180"/>
    </reaction>
</comment>
<comment type="cofactor">
    <cofactor evidence="12">
        <name>Mg(2+)</name>
        <dbReference type="ChEBI" id="CHEBI:18420"/>
    </cofactor>
    <cofactor evidence="12">
        <name>Mn(2+)</name>
        <dbReference type="ChEBI" id="CHEBI:29035"/>
    </cofactor>
    <text evidence="12">Magnesium. Can also use manganese.</text>
</comment>